<protein>
    <recommendedName>
        <fullName evidence="6">Vacuolar protein sorting-associated protein 13 DH-like domain-containing protein</fullName>
    </recommendedName>
</protein>
<dbReference type="EMBL" id="KZ305036">
    <property type="protein sequence ID" value="PIA43481.1"/>
    <property type="molecule type" value="Genomic_DNA"/>
</dbReference>
<feature type="domain" description="Intermembrane lipid transfer protein VPS13-like C-terminal" evidence="3">
    <location>
        <begin position="1482"/>
        <end position="1545"/>
    </location>
</feature>
<dbReference type="PANTHER" id="PTHR16166">
    <property type="entry name" value="VACUOLAR PROTEIN SORTING-ASSOCIATED PROTEIN VPS13"/>
    <property type="match status" value="1"/>
</dbReference>
<name>A0A2G5DIZ3_AQUCA</name>
<proteinExistence type="predicted"/>
<evidence type="ECO:0000313" key="5">
    <source>
        <dbReference type="Proteomes" id="UP000230069"/>
    </source>
</evidence>
<feature type="domain" description="Vacuolar protein sorting-associated protein 13 VPS13 adaptor binding" evidence="2">
    <location>
        <begin position="656"/>
        <end position="885"/>
    </location>
</feature>
<dbReference type="Proteomes" id="UP000230069">
    <property type="component" value="Unassembled WGS sequence"/>
</dbReference>
<dbReference type="GO" id="GO:0006623">
    <property type="term" value="P:protein targeting to vacuole"/>
    <property type="evidence" value="ECO:0007669"/>
    <property type="project" value="TreeGrafter"/>
</dbReference>
<dbReference type="OrthoDB" id="428159at2759"/>
<evidence type="ECO:0000313" key="4">
    <source>
        <dbReference type="EMBL" id="PIA43481.1"/>
    </source>
</evidence>
<dbReference type="InterPro" id="IPR026847">
    <property type="entry name" value="VPS13"/>
</dbReference>
<dbReference type="InterPro" id="IPR009543">
    <property type="entry name" value="VPS13_VAB"/>
</dbReference>
<dbReference type="GO" id="GO:0045053">
    <property type="term" value="P:protein retention in Golgi apparatus"/>
    <property type="evidence" value="ECO:0007669"/>
    <property type="project" value="TreeGrafter"/>
</dbReference>
<feature type="region of interest" description="Disordered" evidence="1">
    <location>
        <begin position="339"/>
        <end position="367"/>
    </location>
</feature>
<gene>
    <name evidence="4" type="ORF">AQUCO_01900107v1</name>
</gene>
<keyword evidence="5" id="KW-1185">Reference proteome</keyword>
<dbReference type="PANTHER" id="PTHR16166:SF143">
    <property type="entry name" value="PROTEIN SORTING-ASSOCIATED PROTEIN, PUTATIVE (DUF1162)-RELATED"/>
    <property type="match status" value="1"/>
</dbReference>
<sequence length="1663" mass="186894">MWEPFIETWNFLLNMTRTHQQSSPLNNSVVTDIHLTSTAQLNMNLTELSIERLCGGQTNDSVYTRRYAPYILQNETSLPLLFQVYRELVTEDNMEILSEKERNIVYPGSSILIYTDESPEEHDFHFRPPQSSDRLNEKRSCGVAHHMISIQLDGTSGPSTPISMDIVGLSYFEVNFSKALGKETAEKHENAANCKRKIDDRGEMYPNSEFVVPVVFDVSTLHYRKLIRVYSTVILLNTTSKPVELRFDTPFGVSPKVLGQIYPGQKFPLPLHLAESGRMSWCPLETGFLWSEAQVFSNVISHETKLGSFKSFVCYPSHPSNDPFRCCLSVQHINLPLSSRRKNGSSVHTNESRRHSVGNGNQSVSPLQSIKTPSIHYVTLTAPLVVKNNMPEEVSVTIDSGGSARTILIAEVNYACIYHIDSTHDLGLVFHVHGFRPIISMFPRAEAFVAVARFHENKFSQSETLTFYPDSSNGPIYVTVEKTMDAFCGAREICIFVPFLLYNCTGLPITVADLGHEREGCTMPPCYYLIEMDQHLGRKDSPILFSSTQDLYPTPPYIDSISDVSSKQHSILSSESAIQRSGTGREFINSDSSIHLHHPSVDHDLVFHGASLNSVNREYFEKGRYETDLVDIESRKVKACMYFPHSSSSASELMVRLSICMPNYFTDSKKSSVWSSPFYLVPASGSTCVVVPKTNTSGAFIVSVTSNPLAGPFSGRTRAITFQPRYVISNTCSKDLCYKQKGTDSVFHLGIGQHSHLHWDDPTRELLVSLVFKEPGWLWSGCFFPDHLGDTQVKMRNYVRGALTTIRVEVQNADVTIRDEKIVGNPDGNSGTLLILLSDDETGFMPYRIDNFSKERLRIYQEKCKTFETTVHSYMSCPYTWDEPCYPHHLVVEVLGERVLGSYTLDDVTTVPIPIQLPSTSEKPGRQLFLSIHADGAVKVLSIMDSSYLPKDTKDLGFLNTRGKKRFDQKEEIFADYCERISIHVPFIGVSLINSLPQELLFASANDTRIDLLQSVDQQKISFQISTLQVDNQLHNTPYPVILFVDHDYGGNSASQMKNKDDNTKMKNESVLHIASDRSRQPMFFLSAVKWRNKDISLVFFEYIILRLAALRVELEEEVILSLFDFGRSVTSKMQSRALPCLVSTLNPLADDTGSVKGFSVDPPQFDFLDVNKGQLYPMSVSKYLENCRSSPSLPSVVPIEHFWQQLHFLASRQNKIYVEVLDVAPIKLTLSFSSAPWMVRSEDPTSAEYLRPISGTAFQRGLVALADVEGAPVYLKQLTIVHHMGTSESYNEILIRHYTPQLLHEMYKIFGSASVIGNPMGFAKNLGLGIKDFLSVPTTGSLKSPSGLFTGVAQGTTSLFYSTVYAISNAATQFSKSVHKGIVAFTFDDQAVSAMEKQWTTLASQSKGVLNEFLEGLTEFLQSPIRGAEKHGLPGFLSGAALGTAGLVARPVVSILEVTGKTAQSIRNRSRLHRCNRFRARFPRPLSKELPLQPYSWEEAIGISILLEAGDDKLKDEIFVTCRTLKQTGKFLIITESLVLVVLCPCLVGFGTPEFCGVADPQWVIEVEIKVNNIIYVGREMKQVNIVGINSETPFKQHQNKIGIRRTKWWRQSTPLHLFQMTTIELPKEEEAENVLQALLSTIEWRRERDCRVHVLHRCNLR</sequence>
<organism evidence="4 5">
    <name type="scientific">Aquilegia coerulea</name>
    <name type="common">Rocky mountain columbine</name>
    <dbReference type="NCBI Taxonomy" id="218851"/>
    <lineage>
        <taxon>Eukaryota</taxon>
        <taxon>Viridiplantae</taxon>
        <taxon>Streptophyta</taxon>
        <taxon>Embryophyta</taxon>
        <taxon>Tracheophyta</taxon>
        <taxon>Spermatophyta</taxon>
        <taxon>Magnoliopsida</taxon>
        <taxon>Ranunculales</taxon>
        <taxon>Ranunculaceae</taxon>
        <taxon>Thalictroideae</taxon>
        <taxon>Aquilegia</taxon>
    </lineage>
</organism>
<dbReference type="InterPro" id="IPR056748">
    <property type="entry name" value="VPS13-like_C"/>
</dbReference>
<reference evidence="4 5" key="1">
    <citation type="submission" date="2017-09" db="EMBL/GenBank/DDBJ databases">
        <title>WGS assembly of Aquilegia coerulea Goldsmith.</title>
        <authorList>
            <person name="Hodges S."/>
            <person name="Kramer E."/>
            <person name="Nordborg M."/>
            <person name="Tomkins J."/>
            <person name="Borevitz J."/>
            <person name="Derieg N."/>
            <person name="Yan J."/>
            <person name="Mihaltcheva S."/>
            <person name="Hayes R.D."/>
            <person name="Rokhsar D."/>
        </authorList>
    </citation>
    <scope>NUCLEOTIDE SEQUENCE [LARGE SCALE GENOMIC DNA]</scope>
    <source>
        <strain evidence="5">cv. Goldsmith</strain>
    </source>
</reference>
<dbReference type="Pfam" id="PF25037">
    <property type="entry name" value="VPS13_C"/>
    <property type="match status" value="1"/>
</dbReference>
<dbReference type="STRING" id="218851.A0A2G5DIZ3"/>
<dbReference type="Pfam" id="PF25036">
    <property type="entry name" value="VPS13_VAB"/>
    <property type="match status" value="2"/>
</dbReference>
<feature type="compositionally biased region" description="Polar residues" evidence="1">
    <location>
        <begin position="358"/>
        <end position="367"/>
    </location>
</feature>
<evidence type="ECO:0000256" key="1">
    <source>
        <dbReference type="SAM" id="MobiDB-lite"/>
    </source>
</evidence>
<accession>A0A2G5DIZ3</accession>
<dbReference type="InParanoid" id="A0A2G5DIZ3"/>
<feature type="domain" description="Vacuolar protein sorting-associated protein 13 VPS13 adaptor binding" evidence="2">
    <location>
        <begin position="222"/>
        <end position="550"/>
    </location>
</feature>
<evidence type="ECO:0008006" key="6">
    <source>
        <dbReference type="Google" id="ProtNLM"/>
    </source>
</evidence>
<evidence type="ECO:0000259" key="2">
    <source>
        <dbReference type="Pfam" id="PF25036"/>
    </source>
</evidence>
<evidence type="ECO:0000259" key="3">
    <source>
        <dbReference type="Pfam" id="PF25037"/>
    </source>
</evidence>